<sequence length="75" mass="7856">MTTRPPLGKIKGIRTQADMEAAARHLRSANPDANLSPALIRAIRATRAVRAADASRAASAWEASARDASATGDET</sequence>
<evidence type="ECO:0000313" key="3">
    <source>
        <dbReference type="Proteomes" id="UP000612585"/>
    </source>
</evidence>
<protein>
    <submittedName>
        <fullName evidence="2">Uncharacterized protein</fullName>
    </submittedName>
</protein>
<feature type="region of interest" description="Disordered" evidence="1">
    <location>
        <begin position="56"/>
        <end position="75"/>
    </location>
</feature>
<dbReference type="Proteomes" id="UP000612585">
    <property type="component" value="Unassembled WGS sequence"/>
</dbReference>
<dbReference type="RefSeq" id="WP_203987405.1">
    <property type="nucleotide sequence ID" value="NZ_BOPG01000006.1"/>
</dbReference>
<evidence type="ECO:0000313" key="2">
    <source>
        <dbReference type="EMBL" id="GIJ53339.1"/>
    </source>
</evidence>
<comment type="caution">
    <text evidence="2">The sequence shown here is derived from an EMBL/GenBank/DDBJ whole genome shotgun (WGS) entry which is preliminary data.</text>
</comment>
<dbReference type="AlphaFoldDB" id="A0A8J3YX80"/>
<proteinExistence type="predicted"/>
<dbReference type="EMBL" id="BOPG01000006">
    <property type="protein sequence ID" value="GIJ53339.1"/>
    <property type="molecule type" value="Genomic_DNA"/>
</dbReference>
<keyword evidence="3" id="KW-1185">Reference proteome</keyword>
<reference evidence="2" key="1">
    <citation type="submission" date="2021-01" db="EMBL/GenBank/DDBJ databases">
        <title>Whole genome shotgun sequence of Virgisporangium aurantiacum NBRC 16421.</title>
        <authorList>
            <person name="Komaki H."/>
            <person name="Tamura T."/>
        </authorList>
    </citation>
    <scope>NUCLEOTIDE SEQUENCE</scope>
    <source>
        <strain evidence="2">NBRC 16421</strain>
    </source>
</reference>
<organism evidence="2 3">
    <name type="scientific">Virgisporangium aurantiacum</name>
    <dbReference type="NCBI Taxonomy" id="175570"/>
    <lineage>
        <taxon>Bacteria</taxon>
        <taxon>Bacillati</taxon>
        <taxon>Actinomycetota</taxon>
        <taxon>Actinomycetes</taxon>
        <taxon>Micromonosporales</taxon>
        <taxon>Micromonosporaceae</taxon>
        <taxon>Virgisporangium</taxon>
    </lineage>
</organism>
<gene>
    <name evidence="2" type="ORF">Vau01_008550</name>
</gene>
<accession>A0A8J3YX80</accession>
<evidence type="ECO:0000256" key="1">
    <source>
        <dbReference type="SAM" id="MobiDB-lite"/>
    </source>
</evidence>
<name>A0A8J3YX80_9ACTN</name>